<dbReference type="GO" id="GO:0016787">
    <property type="term" value="F:hydrolase activity"/>
    <property type="evidence" value="ECO:0007669"/>
    <property type="project" value="UniProtKB-KW"/>
</dbReference>
<feature type="coiled-coil region" evidence="7">
    <location>
        <begin position="24"/>
        <end position="51"/>
    </location>
</feature>
<evidence type="ECO:0000256" key="3">
    <source>
        <dbReference type="ARBA" id="ARBA00022801"/>
    </source>
</evidence>
<dbReference type="Gene3D" id="1.10.1370.20">
    <property type="entry name" value="Oligoendopeptidase f, C-terminal domain"/>
    <property type="match status" value="1"/>
</dbReference>
<dbReference type="Gene3D" id="1.20.140.70">
    <property type="entry name" value="Oligopeptidase f, N-terminal domain"/>
    <property type="match status" value="1"/>
</dbReference>
<keyword evidence="1 6" id="KW-0645">Protease</keyword>
<keyword evidence="2 6" id="KW-0479">Metal-binding</keyword>
<dbReference type="PANTHER" id="PTHR34217:SF1">
    <property type="entry name" value="CARBOXYPEPTIDASE 1"/>
    <property type="match status" value="1"/>
</dbReference>
<keyword evidence="11" id="KW-1185">Reference proteome</keyword>
<evidence type="ECO:0000313" key="10">
    <source>
        <dbReference type="EMBL" id="MEA3571001.1"/>
    </source>
</evidence>
<evidence type="ECO:0000256" key="5">
    <source>
        <dbReference type="ARBA" id="ARBA00023049"/>
    </source>
</evidence>
<dbReference type="RefSeq" id="WP_323077685.1">
    <property type="nucleotide sequence ID" value="NZ_CBCSKM010000008.1"/>
</dbReference>
<dbReference type="CDD" id="cd09607">
    <property type="entry name" value="M3B_PepF"/>
    <property type="match status" value="1"/>
</dbReference>
<evidence type="ECO:0000259" key="9">
    <source>
        <dbReference type="Pfam" id="PF08439"/>
    </source>
</evidence>
<sequence>MSRFVGTLQPTWDLETIFPGGSASKALRDHLDALERDIAAYQAKLQELQAPSTVEETKALDSLIVDLQAADSRLSEAGSFIGCLTAQDQHDKKALQLDAKVTSLNAAFNNVMTLFWNLLRLTNDEVWEAWMQREEIAPISFLLREKREQAREKLAPELENLVSDLAVDGYHGWGQHYDTIVAKVGVPFEEDNGEVKMLSVGQAANKLDDPDRNVRERVFPKWEEAWTKAEDYCADALNRLAGFRIKLYEKRGWDDILKEPLALNRMSKATLDAMWQVIVENKPKFVAYLERKAKLLGVEKLSWTDVDSPLGQAAGKITYEQAAEDIVQQFGKFSPKLAEFATMAFNKRWIEAEDRPGKRPGGFCTSLPLSKQTRIFMTFGGNVSNVYTLAHELGHAYHQYVMEELPRFSQDYAMNVAETASTFAEMILADAFVKNAADDQQKIVLLADKVQNSISFFMNIHARFLFETRFYEKRRQGFLDAAELCELMEEAQREAFQGALGSYHPHFWASKLHFYITDVPFYNFPYTFGYMFSTGIYAQALREGPSFAAKYDALLQDTGRMTVEELAAKHLGVDLTKPDFWRDAMAVCVADVDAFLELTQ</sequence>
<dbReference type="Pfam" id="PF08439">
    <property type="entry name" value="Peptidase_M3_N"/>
    <property type="match status" value="1"/>
</dbReference>
<dbReference type="InterPro" id="IPR034006">
    <property type="entry name" value="M3B_PepF_2"/>
</dbReference>
<evidence type="ECO:0000256" key="7">
    <source>
        <dbReference type="SAM" id="Coils"/>
    </source>
</evidence>
<dbReference type="InterPro" id="IPR042088">
    <property type="entry name" value="OligoPept_F_C"/>
</dbReference>
<comment type="caution">
    <text evidence="10">The sequence shown here is derived from an EMBL/GenBank/DDBJ whole genome shotgun (WGS) entry which is preliminary data.</text>
</comment>
<proteinExistence type="inferred from homology"/>
<accession>A0ABU5PM21</accession>
<evidence type="ECO:0000313" key="11">
    <source>
        <dbReference type="Proteomes" id="UP001292216"/>
    </source>
</evidence>
<feature type="domain" description="Oligopeptidase F N-terminal" evidence="9">
    <location>
        <begin position="123"/>
        <end position="183"/>
    </location>
</feature>
<dbReference type="PANTHER" id="PTHR34217">
    <property type="entry name" value="METAL-DEPENDENT CARBOXYPEPTIDASE"/>
    <property type="match status" value="1"/>
</dbReference>
<organism evidence="10 11">
    <name type="scientific">Paenibacillus phoenicis</name>
    <dbReference type="NCBI Taxonomy" id="554117"/>
    <lineage>
        <taxon>Bacteria</taxon>
        <taxon>Bacillati</taxon>
        <taxon>Bacillota</taxon>
        <taxon>Bacilli</taxon>
        <taxon>Bacillales</taxon>
        <taxon>Paenibacillaceae</taxon>
        <taxon>Paenibacillus</taxon>
    </lineage>
</organism>
<keyword evidence="5 6" id="KW-0482">Metalloprotease</keyword>
<keyword evidence="3 6" id="KW-0378">Hydrolase</keyword>
<evidence type="ECO:0000256" key="6">
    <source>
        <dbReference type="RuleBase" id="RU003435"/>
    </source>
</evidence>
<evidence type="ECO:0000256" key="2">
    <source>
        <dbReference type="ARBA" id="ARBA00022723"/>
    </source>
</evidence>
<dbReference type="EMBL" id="JAYERP010000001">
    <property type="protein sequence ID" value="MEA3571001.1"/>
    <property type="molecule type" value="Genomic_DNA"/>
</dbReference>
<reference evidence="10 11" key="1">
    <citation type="submission" date="2023-12" db="EMBL/GenBank/DDBJ databases">
        <title>Whole genome sequencing of Paenibacillus phoenicis isolated from the Phoenix Mars Lander spacecraft assembly facility.</title>
        <authorList>
            <person name="Garcia A."/>
            <person name="Venkateswaran K."/>
        </authorList>
    </citation>
    <scope>NUCLEOTIDE SEQUENCE [LARGE SCALE GENOMIC DNA]</scope>
    <source>
        <strain evidence="10 11">3PO2SA</strain>
    </source>
</reference>
<feature type="domain" description="Peptidase M3A/M3B catalytic" evidence="8">
    <location>
        <begin position="208"/>
        <end position="586"/>
    </location>
</feature>
<comment type="cofactor">
    <cofactor evidence="6">
        <name>Zn(2+)</name>
        <dbReference type="ChEBI" id="CHEBI:29105"/>
    </cofactor>
    <text evidence="6">Binds 1 zinc ion.</text>
</comment>
<dbReference type="EC" id="3.4.-.-" evidence="10"/>
<dbReference type="InterPro" id="IPR001333">
    <property type="entry name" value="Peptidase_M32_Taq"/>
</dbReference>
<dbReference type="InterPro" id="IPR001567">
    <property type="entry name" value="Pept_M3A_M3B_dom"/>
</dbReference>
<name>A0ABU5PM21_9BACL</name>
<evidence type="ECO:0000259" key="8">
    <source>
        <dbReference type="Pfam" id="PF01432"/>
    </source>
</evidence>
<dbReference type="InterPro" id="IPR011977">
    <property type="entry name" value="Pept_M3B_clade3"/>
</dbReference>
<evidence type="ECO:0000256" key="1">
    <source>
        <dbReference type="ARBA" id="ARBA00022670"/>
    </source>
</evidence>
<dbReference type="NCBIfam" id="TIGR02290">
    <property type="entry name" value="M3_fam_3"/>
    <property type="match status" value="1"/>
</dbReference>
<evidence type="ECO:0000256" key="4">
    <source>
        <dbReference type="ARBA" id="ARBA00022833"/>
    </source>
</evidence>
<keyword evidence="4 6" id="KW-0862">Zinc</keyword>
<dbReference type="Proteomes" id="UP001292216">
    <property type="component" value="Unassembled WGS sequence"/>
</dbReference>
<dbReference type="InterPro" id="IPR013647">
    <property type="entry name" value="OligopepF_N_dom"/>
</dbReference>
<dbReference type="SUPFAM" id="SSF55486">
    <property type="entry name" value="Metalloproteases ('zincins'), catalytic domain"/>
    <property type="match status" value="1"/>
</dbReference>
<gene>
    <name evidence="10" type="ORF">U9M73_13500</name>
</gene>
<dbReference type="Pfam" id="PF01432">
    <property type="entry name" value="Peptidase_M3"/>
    <property type="match status" value="1"/>
</dbReference>
<protein>
    <submittedName>
        <fullName evidence="10">M3 family oligoendopeptidase</fullName>
        <ecNumber evidence="10">3.4.-.-</ecNumber>
    </submittedName>
</protein>
<comment type="similarity">
    <text evidence="6">Belongs to the peptidase M3 family.</text>
</comment>
<keyword evidence="7" id="KW-0175">Coiled coil</keyword>